<gene>
    <name evidence="1" type="ORF">TSUD_53450</name>
</gene>
<dbReference type="OrthoDB" id="1749329at2759"/>
<protein>
    <recommendedName>
        <fullName evidence="3">DUF4283 domain-containing protein</fullName>
    </recommendedName>
</protein>
<sequence>MGFGYYAAVLPLCSGWRVCGTVSGSCFGSVVMARCGYGSHDSGCCCGSVKQARGVRGRKESRHKGLSGYVRAAQSELNVSKFGRDSHKATSSLESGSRPLKGGAAIAHPGRSFLDVISNRAGISMGISVADMQEAFLPPPPNRKLEFEVDFDRLHNLKKCLVGHLLKDVLLVDFMDRLVLEGFHEITVIPLGGGFVLLKSLVDGVLSSFSEFIKSSKLRLLRKVEPWSPNLIATEREVWLSCWGVPPHCWCNEFFSKLVVSFGELVSIDVKTLLEADFVKGRIFVRILVSSCYVNEVVNVSTKEGCFPVRVLEEVWVNFDLPSFDRNLAPEDVGRIEGKKVDRVVVEKEVAFAVQMERESDKKQLSAKRNNMEDQTWDKGNRFSALATLDGDVFETDGESDKRRSLLVEREFLGEKKWASPLETPHSPCVMRMIDLEAGGPVF</sequence>
<evidence type="ECO:0000313" key="2">
    <source>
        <dbReference type="Proteomes" id="UP000242715"/>
    </source>
</evidence>
<dbReference type="Proteomes" id="UP000242715">
    <property type="component" value="Unassembled WGS sequence"/>
</dbReference>
<evidence type="ECO:0008006" key="3">
    <source>
        <dbReference type="Google" id="ProtNLM"/>
    </source>
</evidence>
<proteinExistence type="predicted"/>
<dbReference type="EMBL" id="DF973479">
    <property type="protein sequence ID" value="GAU32077.1"/>
    <property type="molecule type" value="Genomic_DNA"/>
</dbReference>
<keyword evidence="2" id="KW-1185">Reference proteome</keyword>
<organism evidence="1 2">
    <name type="scientific">Trifolium subterraneum</name>
    <name type="common">Subterranean clover</name>
    <dbReference type="NCBI Taxonomy" id="3900"/>
    <lineage>
        <taxon>Eukaryota</taxon>
        <taxon>Viridiplantae</taxon>
        <taxon>Streptophyta</taxon>
        <taxon>Embryophyta</taxon>
        <taxon>Tracheophyta</taxon>
        <taxon>Spermatophyta</taxon>
        <taxon>Magnoliopsida</taxon>
        <taxon>eudicotyledons</taxon>
        <taxon>Gunneridae</taxon>
        <taxon>Pentapetalae</taxon>
        <taxon>rosids</taxon>
        <taxon>fabids</taxon>
        <taxon>Fabales</taxon>
        <taxon>Fabaceae</taxon>
        <taxon>Papilionoideae</taxon>
        <taxon>50 kb inversion clade</taxon>
        <taxon>NPAAA clade</taxon>
        <taxon>Hologalegina</taxon>
        <taxon>IRL clade</taxon>
        <taxon>Trifolieae</taxon>
        <taxon>Trifolium</taxon>
    </lineage>
</organism>
<reference evidence="2" key="1">
    <citation type="journal article" date="2017" name="Front. Plant Sci.">
        <title>Climate Clever Clovers: New Paradigm to Reduce the Environmental Footprint of Ruminants by Breeding Low Methanogenic Forages Utilizing Haplotype Variation.</title>
        <authorList>
            <person name="Kaur P."/>
            <person name="Appels R."/>
            <person name="Bayer P.E."/>
            <person name="Keeble-Gagnere G."/>
            <person name="Wang J."/>
            <person name="Hirakawa H."/>
            <person name="Shirasawa K."/>
            <person name="Vercoe P."/>
            <person name="Stefanova K."/>
            <person name="Durmic Z."/>
            <person name="Nichols P."/>
            <person name="Revell C."/>
            <person name="Isobe S.N."/>
            <person name="Edwards D."/>
            <person name="Erskine W."/>
        </authorList>
    </citation>
    <scope>NUCLEOTIDE SEQUENCE [LARGE SCALE GENOMIC DNA]</scope>
    <source>
        <strain evidence="2">cv. Daliak</strain>
    </source>
</reference>
<dbReference type="PANTHER" id="PTHR34427">
    <property type="entry name" value="DUF4283 DOMAIN PROTEIN"/>
    <property type="match status" value="1"/>
</dbReference>
<name>A0A2Z6NQ66_TRISU</name>
<dbReference type="AlphaFoldDB" id="A0A2Z6NQ66"/>
<dbReference type="PANTHER" id="PTHR34427:SF5">
    <property type="entry name" value="DUF4283 DOMAIN-CONTAINING PROTEIN"/>
    <property type="match status" value="1"/>
</dbReference>
<accession>A0A2Z6NQ66</accession>
<evidence type="ECO:0000313" key="1">
    <source>
        <dbReference type="EMBL" id="GAU32077.1"/>
    </source>
</evidence>